<proteinExistence type="evidence at transcript level"/>
<keyword evidence="3" id="KW-0964">Secreted</keyword>
<protein>
    <submittedName>
        <fullName evidence="6">OBP9</fullName>
    </submittedName>
</protein>
<dbReference type="InterPro" id="IPR006170">
    <property type="entry name" value="PBP/GOBP"/>
</dbReference>
<dbReference type="AlphaFoldDB" id="A0A6H0D4A7"/>
<comment type="subcellular location">
    <subcellularLocation>
        <location evidence="1">Secreted</location>
    </subcellularLocation>
</comment>
<evidence type="ECO:0000256" key="3">
    <source>
        <dbReference type="ARBA" id="ARBA00022525"/>
    </source>
</evidence>
<dbReference type="InterPro" id="IPR036728">
    <property type="entry name" value="PBP_GOBP_sf"/>
</dbReference>
<dbReference type="PANTHER" id="PTHR11857:SF43">
    <property type="entry name" value="GEO07291P1-RELATED"/>
    <property type="match status" value="1"/>
</dbReference>
<sequence length="156" mass="18248">MKIYIILALVALTSAAEWKRKTMDEWSQIHRACDQRYKVSEELIEKAKVEKYPPKEVFEVALCVLRDSEVWNDATGFSVDRLMISMNTVATRGNINKKFLRDTLESCADNNSDGSTPLDWAYRCFKCFKDNEKFFKVLREARFFDEQSSDYVDSKE</sequence>
<dbReference type="GO" id="GO:0005549">
    <property type="term" value="F:odorant binding"/>
    <property type="evidence" value="ECO:0007669"/>
    <property type="project" value="InterPro"/>
</dbReference>
<keyword evidence="4 5" id="KW-0732">Signal</keyword>
<dbReference type="CDD" id="cd23992">
    <property type="entry name" value="PBP_GOBP"/>
    <property type="match status" value="1"/>
</dbReference>
<dbReference type="Gene3D" id="1.10.238.20">
    <property type="entry name" value="Pheromone/general odorant binding protein domain"/>
    <property type="match status" value="1"/>
</dbReference>
<evidence type="ECO:0000313" key="6">
    <source>
        <dbReference type="EMBL" id="QIS77202.1"/>
    </source>
</evidence>
<organism evidence="6">
    <name type="scientific">Episyrphus balteatus</name>
    <name type="common">Marmalade hoverfly</name>
    <name type="synonym">Syrphus balteaus</name>
    <dbReference type="NCBI Taxonomy" id="286459"/>
    <lineage>
        <taxon>Eukaryota</taxon>
        <taxon>Metazoa</taxon>
        <taxon>Ecdysozoa</taxon>
        <taxon>Arthropoda</taxon>
        <taxon>Hexapoda</taxon>
        <taxon>Insecta</taxon>
        <taxon>Pterygota</taxon>
        <taxon>Neoptera</taxon>
        <taxon>Endopterygota</taxon>
        <taxon>Diptera</taxon>
        <taxon>Brachycera</taxon>
        <taxon>Muscomorpha</taxon>
        <taxon>Syrphoidea</taxon>
        <taxon>Syrphidae</taxon>
        <taxon>Syrphinae</taxon>
        <taxon>Syrphini</taxon>
        <taxon>Episyrphus</taxon>
    </lineage>
</organism>
<comment type="similarity">
    <text evidence="2">Belongs to the PBP/GOBP family.</text>
</comment>
<evidence type="ECO:0000256" key="1">
    <source>
        <dbReference type="ARBA" id="ARBA00004613"/>
    </source>
</evidence>
<feature type="chain" id="PRO_5026039080" evidence="5">
    <location>
        <begin position="16"/>
        <end position="156"/>
    </location>
</feature>
<feature type="signal peptide" evidence="5">
    <location>
        <begin position="1"/>
        <end position="15"/>
    </location>
</feature>
<evidence type="ECO:0000256" key="4">
    <source>
        <dbReference type="ARBA" id="ARBA00022729"/>
    </source>
</evidence>
<name>A0A6H0D4A7_EPIBA</name>
<dbReference type="Pfam" id="PF01395">
    <property type="entry name" value="PBP_GOBP"/>
    <property type="match status" value="1"/>
</dbReference>
<accession>A0A6H0D4A7</accession>
<dbReference type="EMBL" id="MT247223">
    <property type="protein sequence ID" value="QIS77202.1"/>
    <property type="molecule type" value="mRNA"/>
</dbReference>
<dbReference type="GO" id="GO:0007608">
    <property type="term" value="P:sensory perception of smell"/>
    <property type="evidence" value="ECO:0007669"/>
    <property type="project" value="TreeGrafter"/>
</dbReference>
<dbReference type="SUPFAM" id="SSF47565">
    <property type="entry name" value="Insect pheromone/odorant-binding proteins"/>
    <property type="match status" value="1"/>
</dbReference>
<dbReference type="SMART" id="SM00708">
    <property type="entry name" value="PhBP"/>
    <property type="match status" value="1"/>
</dbReference>
<dbReference type="GO" id="GO:0005615">
    <property type="term" value="C:extracellular space"/>
    <property type="evidence" value="ECO:0007669"/>
    <property type="project" value="TreeGrafter"/>
</dbReference>
<evidence type="ECO:0000256" key="5">
    <source>
        <dbReference type="SAM" id="SignalP"/>
    </source>
</evidence>
<evidence type="ECO:0000256" key="2">
    <source>
        <dbReference type="ARBA" id="ARBA00008098"/>
    </source>
</evidence>
<reference evidence="6" key="1">
    <citation type="submission" date="2020-03" db="EMBL/GenBank/DDBJ databases">
        <authorList>
            <person name="Jia H.R."/>
        </authorList>
    </citation>
    <scope>NUCLEOTIDE SEQUENCE</scope>
</reference>
<dbReference type="PANTHER" id="PTHR11857">
    <property type="entry name" value="ODORANT BINDING PROTEIN-RELATED"/>
    <property type="match status" value="1"/>
</dbReference>